<comment type="cofactor">
    <cofactor evidence="1 4">
        <name>pyridoxal 5'-phosphate</name>
        <dbReference type="ChEBI" id="CHEBI:597326"/>
    </cofactor>
</comment>
<sequence>MTSSFSPTVAEIDLEAFRYNVENFSQLASNSLLMAVIKTDAYGHGAVPIGKEAIKAGADRLGVTSVEEGISLRENGVEVPIHLLSAVFSEQAADVVKHDLTASVSTSKLAESLSKEALTLGKKIPVHLKIDTGLHRFGITPAESISFCRDTYGLSGLEWEGIYTHFSSADEGNWETTERQFDLFLKTVMDLKRDGFEFPIRHAGASTIAIERNDMHLDMIRPGAALFGYQPEARQKELVTLKPVLRLKSRLLSVREFPPNTPVGYGGNYVTDRNQRLAVVPIGHGDGYQRSLSNKGEMLVNGKRAKIAGTISLDQTIIDVTDIPDVREGDEVVIIGRQGDDAITAREVAGWMDSIVDEVLASLMGRVRRIYH</sequence>
<feature type="active site" description="Proton acceptor; specific for D-alanine" evidence="4">
    <location>
        <position position="38"/>
    </location>
</feature>
<feature type="binding site" evidence="4">
    <location>
        <position position="136"/>
    </location>
    <ligand>
        <name>substrate</name>
    </ligand>
</feature>
<comment type="similarity">
    <text evidence="4">Belongs to the alanine racemase family.</text>
</comment>
<evidence type="ECO:0000256" key="3">
    <source>
        <dbReference type="ARBA" id="ARBA00023235"/>
    </source>
</evidence>
<name>A0ABV9DFU9_9BACI</name>
<dbReference type="InterPro" id="IPR009006">
    <property type="entry name" value="Ala_racemase/Decarboxylase_C"/>
</dbReference>
<dbReference type="PANTHER" id="PTHR30511">
    <property type="entry name" value="ALANINE RACEMASE"/>
    <property type="match status" value="1"/>
</dbReference>
<dbReference type="EC" id="5.1.1.1" evidence="4"/>
<feature type="active site" description="Proton acceptor; specific for L-alanine" evidence="4">
    <location>
        <position position="265"/>
    </location>
</feature>
<evidence type="ECO:0000256" key="4">
    <source>
        <dbReference type="HAMAP-Rule" id="MF_01201"/>
    </source>
</evidence>
<accession>A0ABV9DFU9</accession>
<dbReference type="HAMAP" id="MF_01201">
    <property type="entry name" value="Ala_racemase"/>
    <property type="match status" value="1"/>
</dbReference>
<protein>
    <recommendedName>
        <fullName evidence="4">Alanine racemase</fullName>
        <ecNumber evidence="4">5.1.1.1</ecNumber>
    </recommendedName>
</protein>
<dbReference type="InterPro" id="IPR000821">
    <property type="entry name" value="Ala_racemase"/>
</dbReference>
<dbReference type="RefSeq" id="WP_390293657.1">
    <property type="nucleotide sequence ID" value="NZ_JBHSFU010000004.1"/>
</dbReference>
<comment type="caution">
    <text evidence="6">The sequence shown here is derived from an EMBL/GenBank/DDBJ whole genome shotgun (WGS) entry which is preliminary data.</text>
</comment>
<proteinExistence type="inferred from homology"/>
<keyword evidence="2 4" id="KW-0663">Pyridoxal phosphate</keyword>
<dbReference type="NCBIfam" id="TIGR00492">
    <property type="entry name" value="alr"/>
    <property type="match status" value="1"/>
</dbReference>
<keyword evidence="7" id="KW-1185">Reference proteome</keyword>
<comment type="catalytic activity">
    <reaction evidence="4">
        <text>L-alanine = D-alanine</text>
        <dbReference type="Rhea" id="RHEA:20249"/>
        <dbReference type="ChEBI" id="CHEBI:57416"/>
        <dbReference type="ChEBI" id="CHEBI:57972"/>
        <dbReference type="EC" id="5.1.1.1"/>
    </reaction>
</comment>
<dbReference type="InterPro" id="IPR029066">
    <property type="entry name" value="PLP-binding_barrel"/>
</dbReference>
<dbReference type="GO" id="GO:0008784">
    <property type="term" value="F:alanine racemase activity"/>
    <property type="evidence" value="ECO:0007669"/>
    <property type="project" value="UniProtKB-EC"/>
</dbReference>
<evidence type="ECO:0000313" key="7">
    <source>
        <dbReference type="Proteomes" id="UP001595989"/>
    </source>
</evidence>
<reference evidence="7" key="1">
    <citation type="journal article" date="2019" name="Int. J. Syst. Evol. Microbiol.">
        <title>The Global Catalogue of Microorganisms (GCM) 10K type strain sequencing project: providing services to taxonomists for standard genome sequencing and annotation.</title>
        <authorList>
            <consortium name="The Broad Institute Genomics Platform"/>
            <consortium name="The Broad Institute Genome Sequencing Center for Infectious Disease"/>
            <person name="Wu L."/>
            <person name="Ma J."/>
        </authorList>
    </citation>
    <scope>NUCLEOTIDE SEQUENCE [LARGE SCALE GENOMIC DNA]</scope>
    <source>
        <strain evidence="7">CGMCC 4.7426</strain>
    </source>
</reference>
<dbReference type="Pfam" id="PF00842">
    <property type="entry name" value="Ala_racemase_C"/>
    <property type="match status" value="1"/>
</dbReference>
<comment type="caution">
    <text evidence="4">Lacks conserved residue(s) required for the propagation of feature annotation.</text>
</comment>
<feature type="modified residue" description="N6-(pyridoxal phosphate)lysine" evidence="4">
    <location>
        <position position="38"/>
    </location>
</feature>
<dbReference type="PANTHER" id="PTHR30511:SF0">
    <property type="entry name" value="ALANINE RACEMASE, CATABOLIC-RELATED"/>
    <property type="match status" value="1"/>
</dbReference>
<evidence type="ECO:0000256" key="1">
    <source>
        <dbReference type="ARBA" id="ARBA00001933"/>
    </source>
</evidence>
<gene>
    <name evidence="6" type="primary">alr</name>
    <name evidence="6" type="ORF">ACFO3D_05545</name>
</gene>
<evidence type="ECO:0000256" key="2">
    <source>
        <dbReference type="ARBA" id="ARBA00022898"/>
    </source>
</evidence>
<dbReference type="Gene3D" id="2.40.37.10">
    <property type="entry name" value="Lyase, Ornithine Decarboxylase, Chain A, domain 1"/>
    <property type="match status" value="1"/>
</dbReference>
<dbReference type="Proteomes" id="UP001595989">
    <property type="component" value="Unassembled WGS sequence"/>
</dbReference>
<evidence type="ECO:0000259" key="5">
    <source>
        <dbReference type="SMART" id="SM01005"/>
    </source>
</evidence>
<dbReference type="SUPFAM" id="SSF50621">
    <property type="entry name" value="Alanine racemase C-terminal domain-like"/>
    <property type="match status" value="1"/>
</dbReference>
<dbReference type="Pfam" id="PF01168">
    <property type="entry name" value="Ala_racemase_N"/>
    <property type="match status" value="1"/>
</dbReference>
<dbReference type="InterPro" id="IPR011079">
    <property type="entry name" value="Ala_racemase_C"/>
</dbReference>
<feature type="domain" description="Alanine racemase C-terminal" evidence="5">
    <location>
        <begin position="244"/>
        <end position="372"/>
    </location>
</feature>
<dbReference type="PRINTS" id="PR00992">
    <property type="entry name" value="ALARACEMASE"/>
</dbReference>
<keyword evidence="3 4" id="KW-0413">Isomerase</keyword>
<organism evidence="6 7">
    <name type="scientific">Virgibacillus kekensis</name>
    <dbReference type="NCBI Taxonomy" id="202261"/>
    <lineage>
        <taxon>Bacteria</taxon>
        <taxon>Bacillati</taxon>
        <taxon>Bacillota</taxon>
        <taxon>Bacilli</taxon>
        <taxon>Bacillales</taxon>
        <taxon>Bacillaceae</taxon>
        <taxon>Virgibacillus</taxon>
    </lineage>
</organism>
<comment type="function">
    <text evidence="4">Catalyzes the interconversion of L-alanine and D-alanine. May also act on other amino acids.</text>
</comment>
<comment type="pathway">
    <text evidence="4">Amino-acid biosynthesis; D-alanine biosynthesis; D-alanine from L-alanine: step 1/1.</text>
</comment>
<dbReference type="EMBL" id="JBHSFU010000004">
    <property type="protein sequence ID" value="MFC4557672.1"/>
    <property type="molecule type" value="Genomic_DNA"/>
</dbReference>
<dbReference type="CDD" id="cd00430">
    <property type="entry name" value="PLPDE_III_AR"/>
    <property type="match status" value="1"/>
</dbReference>
<dbReference type="SUPFAM" id="SSF51419">
    <property type="entry name" value="PLP-binding barrel"/>
    <property type="match status" value="1"/>
</dbReference>
<evidence type="ECO:0000313" key="6">
    <source>
        <dbReference type="EMBL" id="MFC4557672.1"/>
    </source>
</evidence>
<dbReference type="Gene3D" id="3.20.20.10">
    <property type="entry name" value="Alanine racemase"/>
    <property type="match status" value="1"/>
</dbReference>
<dbReference type="InterPro" id="IPR001608">
    <property type="entry name" value="Ala_racemase_N"/>
</dbReference>
<dbReference type="SMART" id="SM01005">
    <property type="entry name" value="Ala_racemase_C"/>
    <property type="match status" value="1"/>
</dbReference>